<feature type="transmembrane region" description="Helical" evidence="15">
    <location>
        <begin position="747"/>
        <end position="769"/>
    </location>
</feature>
<dbReference type="GO" id="GO:0003676">
    <property type="term" value="F:nucleic acid binding"/>
    <property type="evidence" value="ECO:0007669"/>
    <property type="project" value="InterPro"/>
</dbReference>
<dbReference type="GO" id="GO:0006970">
    <property type="term" value="P:response to osmotic stress"/>
    <property type="evidence" value="ECO:0007669"/>
    <property type="project" value="UniProtKB-ARBA"/>
</dbReference>
<dbReference type="SUPFAM" id="SSF47384">
    <property type="entry name" value="Homodimeric domain of signal transducing histidine kinase"/>
    <property type="match status" value="1"/>
</dbReference>
<dbReference type="InterPro" id="IPR005467">
    <property type="entry name" value="His_kinase_dom"/>
</dbReference>
<dbReference type="Pfam" id="PF24896">
    <property type="entry name" value="Receiver_CRE1"/>
    <property type="match status" value="1"/>
</dbReference>
<keyword evidence="12" id="KW-0479">Metal-binding</keyword>
<dbReference type="InterPro" id="IPR050956">
    <property type="entry name" value="2C_system_His_kinase"/>
</dbReference>
<dbReference type="Gene3D" id="3.30.450.350">
    <property type="entry name" value="CHASE domain"/>
    <property type="match status" value="2"/>
</dbReference>
<dbReference type="GO" id="GO:0008270">
    <property type="term" value="F:zinc ion binding"/>
    <property type="evidence" value="ECO:0007669"/>
    <property type="project" value="UniProtKB-KW"/>
</dbReference>
<feature type="domain" description="Histidine kinase" evidence="16">
    <location>
        <begin position="806"/>
        <end position="1074"/>
    </location>
</feature>
<dbReference type="Pfam" id="PF14223">
    <property type="entry name" value="Retrotran_gag_2"/>
    <property type="match status" value="1"/>
</dbReference>
<evidence type="ECO:0000256" key="6">
    <source>
        <dbReference type="ARBA" id="ARBA00022692"/>
    </source>
</evidence>
<evidence type="ECO:0000259" key="18">
    <source>
        <dbReference type="PROSITE" id="PS50158"/>
    </source>
</evidence>
<comment type="catalytic activity">
    <reaction evidence="1">
        <text>ATP + protein L-histidine = ADP + protein N-phospho-L-histidine.</text>
        <dbReference type="EC" id="2.7.13.3"/>
    </reaction>
</comment>
<dbReference type="InterPro" id="IPR011006">
    <property type="entry name" value="CheY-like_superfamily"/>
</dbReference>
<name>A0A5N5K2L4_9ROSI</name>
<evidence type="ECO:0000256" key="14">
    <source>
        <dbReference type="SAM" id="MobiDB-lite"/>
    </source>
</evidence>
<feature type="domain" description="CHASE" evidence="19">
    <location>
        <begin position="607"/>
        <end position="738"/>
    </location>
</feature>
<evidence type="ECO:0000259" key="17">
    <source>
        <dbReference type="PROSITE" id="PS50110"/>
    </source>
</evidence>
<dbReference type="PANTHER" id="PTHR43719:SF73">
    <property type="entry name" value="HISTIDINE KINASE 3"/>
    <property type="match status" value="1"/>
</dbReference>
<evidence type="ECO:0000259" key="16">
    <source>
        <dbReference type="PROSITE" id="PS50109"/>
    </source>
</evidence>
<dbReference type="InterPro" id="IPR042240">
    <property type="entry name" value="CHASE_sf"/>
</dbReference>
<dbReference type="PROSITE" id="PS50109">
    <property type="entry name" value="HIS_KIN"/>
    <property type="match status" value="1"/>
</dbReference>
<protein>
    <recommendedName>
        <fullName evidence="3">histidine kinase</fullName>
        <ecNumber evidence="3">2.7.13.3</ecNumber>
    </recommendedName>
</protein>
<dbReference type="PRINTS" id="PR00344">
    <property type="entry name" value="BCTRLSENSOR"/>
</dbReference>
<organism evidence="20 21">
    <name type="scientific">Salix brachista</name>
    <dbReference type="NCBI Taxonomy" id="2182728"/>
    <lineage>
        <taxon>Eukaryota</taxon>
        <taxon>Viridiplantae</taxon>
        <taxon>Streptophyta</taxon>
        <taxon>Embryophyta</taxon>
        <taxon>Tracheophyta</taxon>
        <taxon>Spermatophyta</taxon>
        <taxon>Magnoliopsida</taxon>
        <taxon>eudicotyledons</taxon>
        <taxon>Gunneridae</taxon>
        <taxon>Pentapetalae</taxon>
        <taxon>rosids</taxon>
        <taxon>fabids</taxon>
        <taxon>Malpighiales</taxon>
        <taxon>Salicaceae</taxon>
        <taxon>Saliceae</taxon>
        <taxon>Salix</taxon>
    </lineage>
</organism>
<evidence type="ECO:0000256" key="15">
    <source>
        <dbReference type="SAM" id="Phobius"/>
    </source>
</evidence>
<feature type="domain" description="Response regulatory" evidence="17">
    <location>
        <begin position="1104"/>
        <end position="1220"/>
    </location>
</feature>
<dbReference type="Pfam" id="PF00072">
    <property type="entry name" value="Response_reg"/>
    <property type="match status" value="1"/>
</dbReference>
<dbReference type="PROSITE" id="PS50110">
    <property type="entry name" value="RESPONSE_REGULATORY"/>
    <property type="match status" value="2"/>
</dbReference>
<reference evidence="21" key="1">
    <citation type="journal article" date="2019" name="Gigascience">
        <title>De novo genome assembly of the endangered Acer yangbiense, a plant species with extremely small populations endemic to Yunnan Province, China.</title>
        <authorList>
            <person name="Yang J."/>
            <person name="Wariss H.M."/>
            <person name="Tao L."/>
            <person name="Zhang R."/>
            <person name="Yun Q."/>
            <person name="Hollingsworth P."/>
            <person name="Dao Z."/>
            <person name="Luo G."/>
            <person name="Guo H."/>
            <person name="Ma Y."/>
            <person name="Sun W."/>
        </authorList>
    </citation>
    <scope>NUCLEOTIDE SEQUENCE [LARGE SCALE GENOMIC DNA]</scope>
    <source>
        <strain evidence="21">cv. br00</strain>
    </source>
</reference>
<evidence type="ECO:0000256" key="12">
    <source>
        <dbReference type="PROSITE-ProRule" id="PRU00047"/>
    </source>
</evidence>
<dbReference type="EC" id="2.7.13.3" evidence="3"/>
<dbReference type="GO" id="GO:0009414">
    <property type="term" value="P:response to water deprivation"/>
    <property type="evidence" value="ECO:0007669"/>
    <property type="project" value="UniProtKB-ARBA"/>
</dbReference>
<dbReference type="SUPFAM" id="SSF55874">
    <property type="entry name" value="ATPase domain of HSP90 chaperone/DNA topoisomerase II/histidine kinase"/>
    <property type="match status" value="1"/>
</dbReference>
<dbReference type="PANTHER" id="PTHR43719">
    <property type="entry name" value="TWO-COMPONENT HISTIDINE KINASE"/>
    <property type="match status" value="1"/>
</dbReference>
<keyword evidence="11" id="KW-0675">Receptor</keyword>
<dbReference type="GO" id="GO:0005634">
    <property type="term" value="C:nucleus"/>
    <property type="evidence" value="ECO:0007669"/>
    <property type="project" value="TreeGrafter"/>
</dbReference>
<dbReference type="Pfam" id="PF03924">
    <property type="entry name" value="CHASE"/>
    <property type="match status" value="2"/>
</dbReference>
<dbReference type="SMART" id="SM00387">
    <property type="entry name" value="HATPase_c"/>
    <property type="match status" value="1"/>
</dbReference>
<dbReference type="PROSITE" id="PS50158">
    <property type="entry name" value="ZF_CCHC"/>
    <property type="match status" value="1"/>
</dbReference>
<feature type="domain" description="CHASE" evidence="19">
    <location>
        <begin position="127"/>
        <end position="225"/>
    </location>
</feature>
<evidence type="ECO:0000256" key="11">
    <source>
        <dbReference type="ARBA" id="ARBA00023170"/>
    </source>
</evidence>
<dbReference type="Gene3D" id="3.40.50.2300">
    <property type="match status" value="1"/>
</dbReference>
<dbReference type="InterPro" id="IPR001789">
    <property type="entry name" value="Sig_transdc_resp-reg_receiver"/>
</dbReference>
<evidence type="ECO:0000313" key="20">
    <source>
        <dbReference type="EMBL" id="KAB5524634.1"/>
    </source>
</evidence>
<dbReference type="FunFam" id="1.10.287.130:FF:000015">
    <property type="entry name" value="Histidine kinase 4"/>
    <property type="match status" value="1"/>
</dbReference>
<dbReference type="Pfam" id="PF00512">
    <property type="entry name" value="HisKA"/>
    <property type="match status" value="1"/>
</dbReference>
<evidence type="ECO:0000256" key="3">
    <source>
        <dbReference type="ARBA" id="ARBA00012438"/>
    </source>
</evidence>
<comment type="caution">
    <text evidence="20">The sequence shown here is derived from an EMBL/GenBank/DDBJ whole genome shotgun (WGS) entry which is preliminary data.</text>
</comment>
<dbReference type="InterPro" id="IPR056839">
    <property type="entry name" value="Receiver_AHK4/CRE1_1st"/>
</dbReference>
<dbReference type="GO" id="GO:0009884">
    <property type="term" value="F:cytokinin receptor activity"/>
    <property type="evidence" value="ECO:0007669"/>
    <property type="project" value="UniProtKB-ARBA"/>
</dbReference>
<dbReference type="InterPro" id="IPR004358">
    <property type="entry name" value="Sig_transdc_His_kin-like_C"/>
</dbReference>
<feature type="domain" description="Response regulatory" evidence="17">
    <location>
        <begin position="1245"/>
        <end position="1324"/>
    </location>
</feature>
<dbReference type="InterPro" id="IPR003594">
    <property type="entry name" value="HATPase_dom"/>
</dbReference>
<dbReference type="GO" id="GO:0010029">
    <property type="term" value="P:regulation of seed germination"/>
    <property type="evidence" value="ECO:0007669"/>
    <property type="project" value="UniProtKB-ARBA"/>
</dbReference>
<feature type="modified residue" description="4-aspartylphosphate" evidence="13">
    <location>
        <position position="1295"/>
    </location>
</feature>
<keyword evidence="8" id="KW-0256">Endoplasmic reticulum</keyword>
<dbReference type="InterPro" id="IPR003661">
    <property type="entry name" value="HisK_dim/P_dom"/>
</dbReference>
<dbReference type="CDD" id="cd17546">
    <property type="entry name" value="REC_hyHK_CKI1_RcsC-like"/>
    <property type="match status" value="1"/>
</dbReference>
<dbReference type="SUPFAM" id="SSF52172">
    <property type="entry name" value="CheY-like"/>
    <property type="match status" value="2"/>
</dbReference>
<dbReference type="InterPro" id="IPR001878">
    <property type="entry name" value="Znf_CCHC"/>
</dbReference>
<dbReference type="InterPro" id="IPR036890">
    <property type="entry name" value="HATPase_C_sf"/>
</dbReference>
<dbReference type="GO" id="GO:0005789">
    <property type="term" value="C:endoplasmic reticulum membrane"/>
    <property type="evidence" value="ECO:0007669"/>
    <property type="project" value="UniProtKB-SubCell"/>
</dbReference>
<dbReference type="InterPro" id="IPR036097">
    <property type="entry name" value="HisK_dim/P_sf"/>
</dbReference>
<dbReference type="CDD" id="cd16922">
    <property type="entry name" value="HATPase_EvgS-ArcB-TorS-like"/>
    <property type="match status" value="1"/>
</dbReference>
<dbReference type="CDD" id="cd00082">
    <property type="entry name" value="HisKA"/>
    <property type="match status" value="1"/>
</dbReference>
<keyword evidence="10 15" id="KW-0472">Membrane</keyword>
<feature type="domain" description="CCHC-type" evidence="18">
    <location>
        <begin position="464"/>
        <end position="478"/>
    </location>
</feature>
<evidence type="ECO:0000256" key="7">
    <source>
        <dbReference type="ARBA" id="ARBA00022777"/>
    </source>
</evidence>
<dbReference type="SMART" id="SM01079">
    <property type="entry name" value="CHASE"/>
    <property type="match status" value="1"/>
</dbReference>
<evidence type="ECO:0000256" key="9">
    <source>
        <dbReference type="ARBA" id="ARBA00022989"/>
    </source>
</evidence>
<sequence>MNWFINGGILETKAGMLGDGDKMWLKCLEKVSGNSCKIHHLYYQYIGSMRIRKTWWRKLLVAWIGGWIAVSVWIFWYMSSQAFEKRKETLASACDERARMLQDQFNVSMNHVQAMSILISTFHHGKNPSAIDQRTFARYTERTAFERPLTSGVAYAVRVLHFEREQFENQQGWTIKRMDTFEQSPVQKDDSVAEALEPSPIQEEYAPVIFAQDTVAHVVSLDMLSGTLLFIFTACSYSDLVSEPMAEKMTSAAPIVVQRKTGYLRGSMKAPEEDDPKYDDWFSEDQRVKSWLLSTMKPELMKRHIRLPTAAAIWRTLKTAFVDEKNGVKIYTLNQKAFRLRQNGRSISIFFGELYEIFQELDHYNTIAMICEKDVKIYQELQEQQRVYIFLGGLDDEFEQIRGEILRKDPLPGLQTSYAYVRREYDRKIAMKNEADHAEAMVAQNHKLQRHGERFGSDRMSRSKCAHCGRPGHSKQKCFELIGYPEGWDKTRDPRHGKPRAQIAETKNFLRAGKEELNLVAEHAADDHSIALIAASGHEAYEFQGESSSHTEIHNLSYKDIALPDEVHHDKDNEKMALESPPGTGKEPLPGELTEAPDNVQSETIHDHMEGQEDRENVLRARASGKGVLTAPFRLLKTNRLGVILTFAVYKTDLPSNAMPSERIQATDGYIGGIFDIESLVEKLLQQLASKQAILVNVYDITNQSHPIIMYGSNVSDDGLEHVSALNFGDPFRKHEMRCRFKQKPPWPWLAITTSIGILVITLLIGYIFHATMNRIAKVEDDCHKMRELTKRAEAVDVAKSQFLATVSHEIRTPMNGVLGMLQMLMDTALDATQQDYVRTAQDSGKALVSLINEVLDQAKIESGKIELEAMPFDMRAIMDEVLALFSGKAHEKGVELAVYVSDGVPEMVIGDPGRFRQIITNLMGNSIKFTKKGHIFLTVHLVEEVMDSMDVETESSSRNTLSGLPVADGSRSWVGFKIFNAEGSSHTPSPSSSDLVNLIVSIEDTGEGIPLEAQPRVFTSFMQVDPSISRKYGGTGIGLSISKCLVGLMNGEIGFVSIPDIGSTFTFTAVFSNGCCNSNDSKPQKQRLKNQSNTMSSTFQGMTALVVDPKPVRAKVSRYQIQRLGIHVELVLDLNQGLSSISNENKAVNMVFVEQEVWDRDSSISALFYKLQEIDSVTKLFLLGNSLSSRTNTATSDFYTVITKPLKASMLSASLQRAMGGNKGNPCNGEHSSLSLRNLLAGRKILIVDDNKVNLIVAAAALKKYGADVVCADSGKKAIKLLKPPHKLDACFMDIQMPEMDGYVILHTFKILVLDYFKFMGNF</sequence>
<keyword evidence="12" id="KW-0862">Zinc</keyword>
<dbReference type="PROSITE" id="PS50839">
    <property type="entry name" value="CHASE"/>
    <property type="match status" value="2"/>
</dbReference>
<evidence type="ECO:0000256" key="13">
    <source>
        <dbReference type="PROSITE-ProRule" id="PRU00169"/>
    </source>
</evidence>
<keyword evidence="5" id="KW-0808">Transferase</keyword>
<comment type="caution">
    <text evidence="13">Lacks conserved residue(s) required for the propagation of feature annotation.</text>
</comment>
<feature type="region of interest" description="Disordered" evidence="14">
    <location>
        <begin position="575"/>
        <end position="596"/>
    </location>
</feature>
<keyword evidence="4 13" id="KW-0597">Phosphoprotein</keyword>
<dbReference type="GO" id="GO:0043424">
    <property type="term" value="F:protein histidine kinase binding"/>
    <property type="evidence" value="ECO:0007669"/>
    <property type="project" value="UniProtKB-ARBA"/>
</dbReference>
<dbReference type="FunFam" id="3.30.450.350:FF:000001">
    <property type="entry name" value="Histidine kinase 4"/>
    <property type="match status" value="1"/>
</dbReference>
<dbReference type="GO" id="GO:0048831">
    <property type="term" value="P:regulation of shoot system development"/>
    <property type="evidence" value="ECO:0007669"/>
    <property type="project" value="UniProtKB-ARBA"/>
</dbReference>
<dbReference type="GO" id="GO:0000155">
    <property type="term" value="F:phosphorelay sensor kinase activity"/>
    <property type="evidence" value="ECO:0007669"/>
    <property type="project" value="InterPro"/>
</dbReference>
<keyword evidence="7" id="KW-0418">Kinase</keyword>
<evidence type="ECO:0000256" key="5">
    <source>
        <dbReference type="ARBA" id="ARBA00022679"/>
    </source>
</evidence>
<accession>A0A5N5K2L4</accession>
<comment type="subcellular location">
    <subcellularLocation>
        <location evidence="2">Endoplasmic reticulum membrane</location>
        <topology evidence="2">Multi-pass membrane protein</topology>
    </subcellularLocation>
</comment>
<dbReference type="Gene3D" id="6.10.250.1190">
    <property type="match status" value="1"/>
</dbReference>
<evidence type="ECO:0000256" key="10">
    <source>
        <dbReference type="ARBA" id="ARBA00023136"/>
    </source>
</evidence>
<keyword evidence="12" id="KW-0863">Zinc-finger</keyword>
<keyword evidence="6 15" id="KW-0812">Transmembrane</keyword>
<evidence type="ECO:0000256" key="8">
    <source>
        <dbReference type="ARBA" id="ARBA00022824"/>
    </source>
</evidence>
<dbReference type="Pfam" id="PF02518">
    <property type="entry name" value="HATPase_c"/>
    <property type="match status" value="1"/>
</dbReference>
<dbReference type="Gene3D" id="3.30.565.10">
    <property type="entry name" value="Histidine kinase-like ATPase, C-terminal domain"/>
    <property type="match status" value="1"/>
</dbReference>
<keyword evidence="9 15" id="KW-1133">Transmembrane helix</keyword>
<evidence type="ECO:0000259" key="19">
    <source>
        <dbReference type="PROSITE" id="PS50839"/>
    </source>
</evidence>
<dbReference type="Proteomes" id="UP000326939">
    <property type="component" value="Chromosome 15"/>
</dbReference>
<dbReference type="SMART" id="SM00388">
    <property type="entry name" value="HisKA"/>
    <property type="match status" value="1"/>
</dbReference>
<dbReference type="GO" id="GO:0033554">
    <property type="term" value="P:cellular response to stress"/>
    <property type="evidence" value="ECO:0007669"/>
    <property type="project" value="UniProtKB-ARBA"/>
</dbReference>
<proteinExistence type="predicted"/>
<keyword evidence="21" id="KW-1185">Reference proteome</keyword>
<dbReference type="EMBL" id="VDCV01000015">
    <property type="protein sequence ID" value="KAB5524634.1"/>
    <property type="molecule type" value="Genomic_DNA"/>
</dbReference>
<evidence type="ECO:0000256" key="4">
    <source>
        <dbReference type="ARBA" id="ARBA00022553"/>
    </source>
</evidence>
<dbReference type="GO" id="GO:0048509">
    <property type="term" value="P:regulation of meristem development"/>
    <property type="evidence" value="ECO:0007669"/>
    <property type="project" value="UniProtKB-ARBA"/>
</dbReference>
<evidence type="ECO:0000256" key="1">
    <source>
        <dbReference type="ARBA" id="ARBA00000085"/>
    </source>
</evidence>
<gene>
    <name evidence="20" type="ORF">DKX38_022383</name>
</gene>
<dbReference type="GO" id="GO:1901701">
    <property type="term" value="P:cellular response to oxygen-containing compound"/>
    <property type="evidence" value="ECO:0007669"/>
    <property type="project" value="UniProtKB-ARBA"/>
</dbReference>
<evidence type="ECO:0000313" key="21">
    <source>
        <dbReference type="Proteomes" id="UP000326939"/>
    </source>
</evidence>
<dbReference type="InterPro" id="IPR006189">
    <property type="entry name" value="CHASE_dom"/>
</dbReference>
<dbReference type="Gene3D" id="1.10.287.130">
    <property type="match status" value="1"/>
</dbReference>
<feature type="transmembrane region" description="Helical" evidence="15">
    <location>
        <begin position="59"/>
        <end position="78"/>
    </location>
</feature>
<evidence type="ECO:0000256" key="2">
    <source>
        <dbReference type="ARBA" id="ARBA00004477"/>
    </source>
</evidence>